<dbReference type="AlphaFoldDB" id="A0A2P6RAI0"/>
<dbReference type="Gramene" id="PRQ43424">
    <property type="protein sequence ID" value="PRQ43424"/>
    <property type="gene ID" value="RchiOBHm_Chr3g0468331"/>
</dbReference>
<dbReference type="EMBL" id="PDCK01000041">
    <property type="protein sequence ID" value="PRQ43424.1"/>
    <property type="molecule type" value="Genomic_DNA"/>
</dbReference>
<proteinExistence type="predicted"/>
<sequence>MEMDGTLGQLIISKLRIEVQSSSPPGRLDNWGQCFISNSPRDGRPCENGMEVIL</sequence>
<gene>
    <name evidence="1" type="ORF">RchiOBHm_Chr3g0468331</name>
</gene>
<name>A0A2P6RAI0_ROSCH</name>
<evidence type="ECO:0000313" key="2">
    <source>
        <dbReference type="Proteomes" id="UP000238479"/>
    </source>
</evidence>
<dbReference type="Proteomes" id="UP000238479">
    <property type="component" value="Chromosome 3"/>
</dbReference>
<keyword evidence="2" id="KW-1185">Reference proteome</keyword>
<organism evidence="1 2">
    <name type="scientific">Rosa chinensis</name>
    <name type="common">China rose</name>
    <dbReference type="NCBI Taxonomy" id="74649"/>
    <lineage>
        <taxon>Eukaryota</taxon>
        <taxon>Viridiplantae</taxon>
        <taxon>Streptophyta</taxon>
        <taxon>Embryophyta</taxon>
        <taxon>Tracheophyta</taxon>
        <taxon>Spermatophyta</taxon>
        <taxon>Magnoliopsida</taxon>
        <taxon>eudicotyledons</taxon>
        <taxon>Gunneridae</taxon>
        <taxon>Pentapetalae</taxon>
        <taxon>rosids</taxon>
        <taxon>fabids</taxon>
        <taxon>Rosales</taxon>
        <taxon>Rosaceae</taxon>
        <taxon>Rosoideae</taxon>
        <taxon>Rosoideae incertae sedis</taxon>
        <taxon>Rosa</taxon>
    </lineage>
</organism>
<protein>
    <submittedName>
        <fullName evidence="1">Uncharacterized protein</fullName>
    </submittedName>
</protein>
<reference evidence="1 2" key="1">
    <citation type="journal article" date="2018" name="Nat. Genet.">
        <title>The Rosa genome provides new insights in the design of modern roses.</title>
        <authorList>
            <person name="Bendahmane M."/>
        </authorList>
    </citation>
    <scope>NUCLEOTIDE SEQUENCE [LARGE SCALE GENOMIC DNA]</scope>
    <source>
        <strain evidence="2">cv. Old Blush</strain>
    </source>
</reference>
<accession>A0A2P6RAI0</accession>
<comment type="caution">
    <text evidence="1">The sequence shown here is derived from an EMBL/GenBank/DDBJ whole genome shotgun (WGS) entry which is preliminary data.</text>
</comment>
<evidence type="ECO:0000313" key="1">
    <source>
        <dbReference type="EMBL" id="PRQ43424.1"/>
    </source>
</evidence>